<dbReference type="PRINTS" id="PR00335">
    <property type="entry name" value="KUPTAKETRKA"/>
</dbReference>
<dbReference type="GO" id="GO:0015079">
    <property type="term" value="F:potassium ion transmembrane transporter activity"/>
    <property type="evidence" value="ECO:0007669"/>
    <property type="project" value="InterPro"/>
</dbReference>
<sequence>MGETLVRALVIGAGEVGSNIAASLDDEHHVVVVDTNADRIDDITYSHDVLAIQGDGTSIGTLRDAGIENADLVIASTDVDETNIVICGAAKAVSDPFTIARVRKPNLLRTWEQSEGAFGVDFMVCTDLQTAETIVRIAGLPGAHDVETFADGLVRMAEFEVGADSPIAGETVSEADRFESLTFAALLRDDDVIVPRGDTVINDGDAAVVIGSRESVRAFASSLTPEPTLEDANEIVVVGGTEIGYQTARLFEADGLEPRLVERDPARARDLAERLPGTLVLQSDATDIDFLVREHVDESDIVVATLESDEKNLLVSLLAKRLGVQRTIGIVESGEYVDLFETVGIDVGVNPRLVTSEEITRFTREQRTENVAMLESDRAEVLEIEVEADSVLFETRIQDAMGELPDGVVIGAISRDGELITPRGETVVRGGDHVVLFVDTAVLDAVTSAM</sequence>
<dbReference type="InterPro" id="IPR006037">
    <property type="entry name" value="RCK_C"/>
</dbReference>
<evidence type="ECO:0000313" key="9">
    <source>
        <dbReference type="EMBL" id="SER66962.1"/>
    </source>
</evidence>
<keyword evidence="4" id="KW-0630">Potassium</keyword>
<feature type="domain" description="RCK C-terminal" evidence="8">
    <location>
        <begin position="369"/>
        <end position="450"/>
    </location>
</feature>
<keyword evidence="10" id="KW-1185">Reference proteome</keyword>
<dbReference type="InterPro" id="IPR050721">
    <property type="entry name" value="Trk_Ktr_HKT_K-transport"/>
</dbReference>
<dbReference type="NCBIfam" id="NF007034">
    <property type="entry name" value="PRK09496.2-1"/>
    <property type="match status" value="1"/>
</dbReference>
<feature type="domain" description="RCK C-terminal" evidence="8">
    <location>
        <begin position="144"/>
        <end position="225"/>
    </location>
</feature>
<dbReference type="PANTHER" id="PTHR43833:SF5">
    <property type="entry name" value="TRK SYSTEM POTASSIUM UPTAKE PROTEIN TRKA"/>
    <property type="match status" value="1"/>
</dbReference>
<organism evidence="9 10">
    <name type="scientific">Natrinema salaciae</name>
    <dbReference type="NCBI Taxonomy" id="1186196"/>
    <lineage>
        <taxon>Archaea</taxon>
        <taxon>Methanobacteriati</taxon>
        <taxon>Methanobacteriota</taxon>
        <taxon>Stenosarchaea group</taxon>
        <taxon>Halobacteria</taxon>
        <taxon>Halobacteriales</taxon>
        <taxon>Natrialbaceae</taxon>
        <taxon>Natrinema</taxon>
    </lineage>
</organism>
<dbReference type="Proteomes" id="UP000199114">
    <property type="component" value="Unassembled WGS sequence"/>
</dbReference>
<dbReference type="SUPFAM" id="SSF116726">
    <property type="entry name" value="TrkA C-terminal domain-like"/>
    <property type="match status" value="2"/>
</dbReference>
<dbReference type="NCBIfam" id="NF007039">
    <property type="entry name" value="PRK09496.3-2"/>
    <property type="match status" value="1"/>
</dbReference>
<proteinExistence type="predicted"/>
<dbReference type="STRING" id="1186196.SAMN04489841_4256"/>
<dbReference type="InterPro" id="IPR036721">
    <property type="entry name" value="RCK_C_sf"/>
</dbReference>
<dbReference type="AlphaFoldDB" id="A0A1H9R2M1"/>
<gene>
    <name evidence="9" type="ORF">SAMN04489841_4256</name>
</gene>
<evidence type="ECO:0000313" key="10">
    <source>
        <dbReference type="Proteomes" id="UP000199114"/>
    </source>
</evidence>
<dbReference type="InterPro" id="IPR006036">
    <property type="entry name" value="K_uptake_TrkA"/>
</dbReference>
<keyword evidence="2" id="KW-0813">Transport</keyword>
<comment type="function">
    <text evidence="1">Part of a potassium transport system.</text>
</comment>
<reference evidence="10" key="1">
    <citation type="submission" date="2016-10" db="EMBL/GenBank/DDBJ databases">
        <authorList>
            <person name="Varghese N."/>
            <person name="Submissions S."/>
        </authorList>
    </citation>
    <scope>NUCLEOTIDE SEQUENCE [LARGE SCALE GENOMIC DNA]</scope>
    <source>
        <strain evidence="10">DSM 25055</strain>
    </source>
</reference>
<evidence type="ECO:0000256" key="6">
    <source>
        <dbReference type="ARBA" id="ARBA00023065"/>
    </source>
</evidence>
<feature type="domain" description="RCK N-terminal" evidence="7">
    <location>
        <begin position="5"/>
        <end position="124"/>
    </location>
</feature>
<dbReference type="InterPro" id="IPR036291">
    <property type="entry name" value="NAD(P)-bd_dom_sf"/>
</dbReference>
<dbReference type="PROSITE" id="PS51202">
    <property type="entry name" value="RCK_C"/>
    <property type="match status" value="2"/>
</dbReference>
<keyword evidence="6" id="KW-0406">Ion transport</keyword>
<dbReference type="Gene3D" id="3.30.70.1450">
    <property type="entry name" value="Regulator of K+ conductance, C-terminal domain"/>
    <property type="match status" value="2"/>
</dbReference>
<evidence type="ECO:0000256" key="2">
    <source>
        <dbReference type="ARBA" id="ARBA00022448"/>
    </source>
</evidence>
<evidence type="ECO:0000256" key="3">
    <source>
        <dbReference type="ARBA" id="ARBA00022538"/>
    </source>
</evidence>
<evidence type="ECO:0000256" key="5">
    <source>
        <dbReference type="ARBA" id="ARBA00023027"/>
    </source>
</evidence>
<dbReference type="PANTHER" id="PTHR43833">
    <property type="entry name" value="POTASSIUM CHANNEL PROTEIN 2-RELATED-RELATED"/>
    <property type="match status" value="1"/>
</dbReference>
<dbReference type="PROSITE" id="PS51201">
    <property type="entry name" value="RCK_N"/>
    <property type="match status" value="2"/>
</dbReference>
<keyword evidence="5" id="KW-0520">NAD</keyword>
<protein>
    <submittedName>
        <fullName evidence="9">Trk system potassium uptake protein TrkA</fullName>
    </submittedName>
</protein>
<name>A0A1H9R2M1_9EURY</name>
<dbReference type="NCBIfam" id="NF007031">
    <property type="entry name" value="PRK09496.1-2"/>
    <property type="match status" value="1"/>
</dbReference>
<evidence type="ECO:0000256" key="4">
    <source>
        <dbReference type="ARBA" id="ARBA00022958"/>
    </source>
</evidence>
<dbReference type="InterPro" id="IPR003148">
    <property type="entry name" value="RCK_N"/>
</dbReference>
<accession>A0A1H9R2M1</accession>
<dbReference type="SUPFAM" id="SSF51735">
    <property type="entry name" value="NAD(P)-binding Rossmann-fold domains"/>
    <property type="match status" value="2"/>
</dbReference>
<dbReference type="EMBL" id="FOFD01000007">
    <property type="protein sequence ID" value="SER66962.1"/>
    <property type="molecule type" value="Genomic_DNA"/>
</dbReference>
<evidence type="ECO:0000256" key="1">
    <source>
        <dbReference type="ARBA" id="ARBA00003660"/>
    </source>
</evidence>
<dbReference type="GO" id="GO:0005886">
    <property type="term" value="C:plasma membrane"/>
    <property type="evidence" value="ECO:0007669"/>
    <property type="project" value="InterPro"/>
</dbReference>
<dbReference type="Pfam" id="PF02254">
    <property type="entry name" value="TrkA_N"/>
    <property type="match status" value="2"/>
</dbReference>
<dbReference type="Pfam" id="PF02080">
    <property type="entry name" value="TrkA_C"/>
    <property type="match status" value="2"/>
</dbReference>
<evidence type="ECO:0000259" key="8">
    <source>
        <dbReference type="PROSITE" id="PS51202"/>
    </source>
</evidence>
<evidence type="ECO:0000259" key="7">
    <source>
        <dbReference type="PROSITE" id="PS51201"/>
    </source>
</evidence>
<dbReference type="Gene3D" id="3.40.50.720">
    <property type="entry name" value="NAD(P)-binding Rossmann-like Domain"/>
    <property type="match status" value="2"/>
</dbReference>
<keyword evidence="3" id="KW-0633">Potassium transport</keyword>
<feature type="domain" description="RCK N-terminal" evidence="7">
    <location>
        <begin position="232"/>
        <end position="349"/>
    </location>
</feature>